<dbReference type="SUPFAM" id="SSF55729">
    <property type="entry name" value="Acyl-CoA N-acyltransferases (Nat)"/>
    <property type="match status" value="1"/>
</dbReference>
<evidence type="ECO:0000313" key="4">
    <source>
        <dbReference type="EMBL" id="OAF02947.1"/>
    </source>
</evidence>
<dbReference type="EMBL" id="LUUB01000092">
    <property type="protein sequence ID" value="OAF02947.1"/>
    <property type="molecule type" value="Genomic_DNA"/>
</dbReference>
<dbReference type="Pfam" id="PF00583">
    <property type="entry name" value="Acetyltransf_1"/>
    <property type="match status" value="1"/>
</dbReference>
<dbReference type="InterPro" id="IPR000182">
    <property type="entry name" value="GNAT_dom"/>
</dbReference>
<evidence type="ECO:0000256" key="2">
    <source>
        <dbReference type="ARBA" id="ARBA00023315"/>
    </source>
</evidence>
<feature type="domain" description="N-acetyltransferase" evidence="3">
    <location>
        <begin position="2"/>
        <end position="150"/>
    </location>
</feature>
<evidence type="ECO:0000256" key="1">
    <source>
        <dbReference type="ARBA" id="ARBA00022679"/>
    </source>
</evidence>
<reference evidence="4 5" key="1">
    <citation type="submission" date="2016-03" db="EMBL/GenBank/DDBJ databases">
        <title>Draft Genome Sequence of the Strain BR 10245 (Bradyrhizobium sp.) isolated from nodules of Centrolobium paraense.</title>
        <authorList>
            <person name="Simoes-Araujo J.L.Sr."/>
            <person name="Barauna A.C."/>
            <person name="Silva K."/>
            <person name="Zilli J.E."/>
        </authorList>
    </citation>
    <scope>NUCLEOTIDE SEQUENCE [LARGE SCALE GENOMIC DNA]</scope>
    <source>
        <strain evidence="4 5">BR 10245</strain>
    </source>
</reference>
<dbReference type="PROSITE" id="PS51186">
    <property type="entry name" value="GNAT"/>
    <property type="match status" value="1"/>
</dbReference>
<evidence type="ECO:0000313" key="5">
    <source>
        <dbReference type="Proteomes" id="UP000076959"/>
    </source>
</evidence>
<comment type="caution">
    <text evidence="4">The sequence shown here is derived from an EMBL/GenBank/DDBJ whole genome shotgun (WGS) entry which is preliminary data.</text>
</comment>
<evidence type="ECO:0000259" key="3">
    <source>
        <dbReference type="PROSITE" id="PS51186"/>
    </source>
</evidence>
<keyword evidence="1 4" id="KW-0808">Transferase</keyword>
<dbReference type="STRING" id="1505087.AYJ54_25425"/>
<gene>
    <name evidence="4" type="ORF">AYJ54_25425</name>
</gene>
<dbReference type="Proteomes" id="UP000076959">
    <property type="component" value="Unassembled WGS sequence"/>
</dbReference>
<dbReference type="GO" id="GO:0016747">
    <property type="term" value="F:acyltransferase activity, transferring groups other than amino-acyl groups"/>
    <property type="evidence" value="ECO:0007669"/>
    <property type="project" value="InterPro"/>
</dbReference>
<proteinExistence type="predicted"/>
<dbReference type="CDD" id="cd04301">
    <property type="entry name" value="NAT_SF"/>
    <property type="match status" value="1"/>
</dbReference>
<protein>
    <submittedName>
        <fullName evidence="4">GCN5 family acetyltransferase</fullName>
    </submittedName>
</protein>
<dbReference type="AlphaFoldDB" id="A0A176YFG0"/>
<dbReference type="PANTHER" id="PTHR43877">
    <property type="entry name" value="AMINOALKYLPHOSPHONATE N-ACETYLTRANSFERASE-RELATED-RELATED"/>
    <property type="match status" value="1"/>
</dbReference>
<sequence>MPIARLGQESDLPALLDLFRASDVSAAAEPARAAEIWAEILARDNLAVFVSEAESRIVATCMLITAPNLLRGGRRHGFLENVVTHPEYQGRGHGRVVVAAALQEAWAKDCHHVLMQSGRKDPRVHRFYGACGFVPGLRVGYVAHRPARPA</sequence>
<dbReference type="Gene3D" id="3.40.630.30">
    <property type="match status" value="1"/>
</dbReference>
<keyword evidence="5" id="KW-1185">Reference proteome</keyword>
<dbReference type="RefSeq" id="WP_063706035.1">
    <property type="nucleotide sequence ID" value="NZ_LUUB01000092.1"/>
</dbReference>
<name>A0A176YFG0_9BRAD</name>
<dbReference type="InterPro" id="IPR016181">
    <property type="entry name" value="Acyl_CoA_acyltransferase"/>
</dbReference>
<dbReference type="InterPro" id="IPR050832">
    <property type="entry name" value="Bact_Acetyltransf"/>
</dbReference>
<dbReference type="OrthoDB" id="7595389at2"/>
<organism evidence="4 5">
    <name type="scientific">Bradyrhizobium centrolobii</name>
    <dbReference type="NCBI Taxonomy" id="1505087"/>
    <lineage>
        <taxon>Bacteria</taxon>
        <taxon>Pseudomonadati</taxon>
        <taxon>Pseudomonadota</taxon>
        <taxon>Alphaproteobacteria</taxon>
        <taxon>Hyphomicrobiales</taxon>
        <taxon>Nitrobacteraceae</taxon>
        <taxon>Bradyrhizobium</taxon>
    </lineage>
</organism>
<keyword evidence="2" id="KW-0012">Acyltransferase</keyword>
<accession>A0A176YFG0</accession>